<keyword evidence="2" id="KW-1185">Reference proteome</keyword>
<dbReference type="EMBL" id="VSWC01000105">
    <property type="protein sequence ID" value="KAA1087030.1"/>
    <property type="molecule type" value="Genomic_DNA"/>
</dbReference>
<sequence length="142" mass="16324">MYRLSSPQSYQNQPEDGFHIWNFKTTVVDIPIKFSHTGQLNPTRITRFIPTRAIHYFKRKKSGLTSVRSLVHSAYYYRTTPCYFLLPVKTLASTSKLVAWETEPLEAEAAEGKTVLIRSSKTARMGTGGRRWWTRCKLGTCC</sequence>
<reference evidence="1 2" key="1">
    <citation type="submission" date="2019-05" db="EMBL/GenBank/DDBJ databases">
        <title>Emergence of the Ug99 lineage of the wheat stem rust pathogen through somatic hybridization.</title>
        <authorList>
            <person name="Li F."/>
            <person name="Upadhyaya N.M."/>
            <person name="Sperschneider J."/>
            <person name="Matny O."/>
            <person name="Nguyen-Phuc H."/>
            <person name="Mago R."/>
            <person name="Raley C."/>
            <person name="Miller M.E."/>
            <person name="Silverstein K.A.T."/>
            <person name="Henningsen E."/>
            <person name="Hirsch C.D."/>
            <person name="Visser B."/>
            <person name="Pretorius Z.A."/>
            <person name="Steffenson B.J."/>
            <person name="Schwessinger B."/>
            <person name="Dodds P.N."/>
            <person name="Figueroa M."/>
        </authorList>
    </citation>
    <scope>NUCLEOTIDE SEQUENCE [LARGE SCALE GENOMIC DNA]</scope>
    <source>
        <strain evidence="1">21-0</strain>
    </source>
</reference>
<proteinExistence type="predicted"/>
<protein>
    <submittedName>
        <fullName evidence="1">Uncharacterized protein</fullName>
    </submittedName>
</protein>
<dbReference type="AlphaFoldDB" id="A0A5B0NG35"/>
<accession>A0A5B0NG35</accession>
<evidence type="ECO:0000313" key="1">
    <source>
        <dbReference type="EMBL" id="KAA1087030.1"/>
    </source>
</evidence>
<name>A0A5B0NG35_PUCGR</name>
<dbReference type="Proteomes" id="UP000324748">
    <property type="component" value="Unassembled WGS sequence"/>
</dbReference>
<organism evidence="1 2">
    <name type="scientific">Puccinia graminis f. sp. tritici</name>
    <dbReference type="NCBI Taxonomy" id="56615"/>
    <lineage>
        <taxon>Eukaryota</taxon>
        <taxon>Fungi</taxon>
        <taxon>Dikarya</taxon>
        <taxon>Basidiomycota</taxon>
        <taxon>Pucciniomycotina</taxon>
        <taxon>Pucciniomycetes</taxon>
        <taxon>Pucciniales</taxon>
        <taxon>Pucciniaceae</taxon>
        <taxon>Puccinia</taxon>
    </lineage>
</organism>
<evidence type="ECO:0000313" key="2">
    <source>
        <dbReference type="Proteomes" id="UP000324748"/>
    </source>
</evidence>
<comment type="caution">
    <text evidence="1">The sequence shown here is derived from an EMBL/GenBank/DDBJ whole genome shotgun (WGS) entry which is preliminary data.</text>
</comment>
<gene>
    <name evidence="1" type="ORF">PGT21_019978</name>
</gene>